<feature type="binding site" evidence="5">
    <location>
        <position position="107"/>
    </location>
    <ligand>
        <name>substrate</name>
    </ligand>
</feature>
<evidence type="ECO:0000313" key="9">
    <source>
        <dbReference type="Proteomes" id="UP000051999"/>
    </source>
</evidence>
<dbReference type="eggNOG" id="COG0656">
    <property type="taxonomic scope" value="Bacteria"/>
</dbReference>
<dbReference type="STRING" id="1114972.FD35_GL002307"/>
<organism evidence="8 9">
    <name type="scientific">Furfurilactobacillus rossiae DSM 15814</name>
    <dbReference type="NCBI Taxonomy" id="1114972"/>
    <lineage>
        <taxon>Bacteria</taxon>
        <taxon>Bacillati</taxon>
        <taxon>Bacillota</taxon>
        <taxon>Bacilli</taxon>
        <taxon>Lactobacillales</taxon>
        <taxon>Lactobacillaceae</taxon>
        <taxon>Furfurilactobacillus</taxon>
    </lineage>
</organism>
<keyword evidence="3" id="KW-0560">Oxidoreductase</keyword>
<dbReference type="InterPro" id="IPR020471">
    <property type="entry name" value="AKR"/>
</dbReference>
<accession>A0A0R1RGX5</accession>
<reference evidence="8 9" key="1">
    <citation type="journal article" date="2015" name="Genome Announc.">
        <title>Expanding the biotechnology potential of lactobacilli through comparative genomics of 213 strains and associated genera.</title>
        <authorList>
            <person name="Sun Z."/>
            <person name="Harris H.M."/>
            <person name="McCann A."/>
            <person name="Guo C."/>
            <person name="Argimon S."/>
            <person name="Zhang W."/>
            <person name="Yang X."/>
            <person name="Jeffery I.B."/>
            <person name="Cooney J.C."/>
            <person name="Kagawa T.F."/>
            <person name="Liu W."/>
            <person name="Song Y."/>
            <person name="Salvetti E."/>
            <person name="Wrobel A."/>
            <person name="Rasinkangas P."/>
            <person name="Parkhill J."/>
            <person name="Rea M.C."/>
            <person name="O'Sullivan O."/>
            <person name="Ritari J."/>
            <person name="Douillard F.P."/>
            <person name="Paul Ross R."/>
            <person name="Yang R."/>
            <person name="Briner A.E."/>
            <person name="Felis G.E."/>
            <person name="de Vos W.M."/>
            <person name="Barrangou R."/>
            <person name="Klaenhammer T.R."/>
            <person name="Caufield P.W."/>
            <person name="Cui Y."/>
            <person name="Zhang H."/>
            <person name="O'Toole P.W."/>
        </authorList>
    </citation>
    <scope>NUCLEOTIDE SEQUENCE [LARGE SCALE GENOMIC DNA]</scope>
    <source>
        <strain evidence="8 9">DSM 15814</strain>
    </source>
</reference>
<comment type="caution">
    <text evidence="8">The sequence shown here is derived from an EMBL/GenBank/DDBJ whole genome shotgun (WGS) entry which is preliminary data.</text>
</comment>
<dbReference type="CDD" id="cd19133">
    <property type="entry name" value="AKR_AKR5F1"/>
    <property type="match status" value="1"/>
</dbReference>
<dbReference type="FunFam" id="3.20.20.100:FF:000015">
    <property type="entry name" value="Oxidoreductase, aldo/keto reductase family"/>
    <property type="match status" value="1"/>
</dbReference>
<evidence type="ECO:0000256" key="6">
    <source>
        <dbReference type="PIRSR" id="PIRSR000097-3"/>
    </source>
</evidence>
<dbReference type="InterPro" id="IPR023210">
    <property type="entry name" value="NADP_OxRdtase_dom"/>
</dbReference>
<evidence type="ECO:0000256" key="1">
    <source>
        <dbReference type="ARBA" id="ARBA00007905"/>
    </source>
</evidence>
<evidence type="ECO:0000256" key="3">
    <source>
        <dbReference type="ARBA" id="ARBA00023002"/>
    </source>
</evidence>
<protein>
    <submittedName>
        <fullName evidence="8">Oxidoreductasealdo keto reductase family</fullName>
    </submittedName>
</protein>
<feature type="active site" description="Proton donor" evidence="4">
    <location>
        <position position="49"/>
    </location>
</feature>
<sequence>MEYVTLNDGNKMPLAGFGVFQIPDPKEAAQSVSDAINSGYQLIDTARAYNNEEAVGNGIKASGAKRDDLFIASKLWVSDTGYEKTKAAFETSLRKLQLDYLDLYLIHQPYGDIYGSWRAMEDLQKEGKIRSIGVSNFERDRVTDLATFNNVKPAVNQIELNPWFQQPKEIEYYRQYDVQPEAWAPFAEGKHDIFKNEILSKIAASHHKTVGQVILRWLTQNKIVALAKSVHKERMAENIDIFDFELTDAEMSQITQLDRGESQFFDHHDPEQVKRMATLH</sequence>
<evidence type="ECO:0000256" key="5">
    <source>
        <dbReference type="PIRSR" id="PIRSR000097-2"/>
    </source>
</evidence>
<dbReference type="PRINTS" id="PR00069">
    <property type="entry name" value="ALDKETRDTASE"/>
</dbReference>
<dbReference type="PANTHER" id="PTHR43827:SF3">
    <property type="entry name" value="NADP-DEPENDENT OXIDOREDUCTASE DOMAIN-CONTAINING PROTEIN"/>
    <property type="match status" value="1"/>
</dbReference>
<name>A0A0R1RGX5_9LACO</name>
<dbReference type="PATRIC" id="fig|1114972.6.peg.2370"/>
<feature type="domain" description="NADP-dependent oxidoreductase" evidence="7">
    <location>
        <begin position="24"/>
        <end position="258"/>
    </location>
</feature>
<gene>
    <name evidence="8" type="ORF">FD35_GL002307</name>
</gene>
<evidence type="ECO:0000256" key="2">
    <source>
        <dbReference type="ARBA" id="ARBA00022857"/>
    </source>
</evidence>
<feature type="site" description="Lowers pKa of active site Tyr" evidence="6">
    <location>
        <position position="74"/>
    </location>
</feature>
<dbReference type="EMBL" id="AZFF01000006">
    <property type="protein sequence ID" value="KRL55777.1"/>
    <property type="molecule type" value="Genomic_DNA"/>
</dbReference>
<dbReference type="OrthoDB" id="9804790at2"/>
<dbReference type="InterPro" id="IPR036812">
    <property type="entry name" value="NAD(P)_OxRdtase_dom_sf"/>
</dbReference>
<keyword evidence="9" id="KW-1185">Reference proteome</keyword>
<dbReference type="RefSeq" id="WP_017261272.1">
    <property type="nucleotide sequence ID" value="NZ_AUAW01000024.1"/>
</dbReference>
<dbReference type="PIRSF" id="PIRSF000097">
    <property type="entry name" value="AKR"/>
    <property type="match status" value="1"/>
</dbReference>
<comment type="similarity">
    <text evidence="1">Belongs to the aldo/keto reductase family.</text>
</comment>
<dbReference type="Pfam" id="PF00248">
    <property type="entry name" value="Aldo_ket_red"/>
    <property type="match status" value="1"/>
</dbReference>
<dbReference type="SUPFAM" id="SSF51430">
    <property type="entry name" value="NAD(P)-linked oxidoreductase"/>
    <property type="match status" value="1"/>
</dbReference>
<dbReference type="GO" id="GO:0016616">
    <property type="term" value="F:oxidoreductase activity, acting on the CH-OH group of donors, NAD or NADP as acceptor"/>
    <property type="evidence" value="ECO:0007669"/>
    <property type="project" value="UniProtKB-ARBA"/>
</dbReference>
<keyword evidence="2" id="KW-0521">NADP</keyword>
<evidence type="ECO:0000259" key="7">
    <source>
        <dbReference type="Pfam" id="PF00248"/>
    </source>
</evidence>
<dbReference type="Proteomes" id="UP000051999">
    <property type="component" value="Unassembled WGS sequence"/>
</dbReference>
<evidence type="ECO:0000313" key="8">
    <source>
        <dbReference type="EMBL" id="KRL55777.1"/>
    </source>
</evidence>
<dbReference type="PROSITE" id="PS00063">
    <property type="entry name" value="ALDOKETO_REDUCTASE_3"/>
    <property type="match status" value="1"/>
</dbReference>
<dbReference type="InterPro" id="IPR018170">
    <property type="entry name" value="Aldo/ket_reductase_CS"/>
</dbReference>
<dbReference type="PROSITE" id="PS00062">
    <property type="entry name" value="ALDOKETO_REDUCTASE_2"/>
    <property type="match status" value="1"/>
</dbReference>
<dbReference type="Gene3D" id="3.20.20.100">
    <property type="entry name" value="NADP-dependent oxidoreductase domain"/>
    <property type="match status" value="1"/>
</dbReference>
<proteinExistence type="inferred from homology"/>
<evidence type="ECO:0000256" key="4">
    <source>
        <dbReference type="PIRSR" id="PIRSR000097-1"/>
    </source>
</evidence>
<dbReference type="PANTHER" id="PTHR43827">
    <property type="entry name" value="2,5-DIKETO-D-GLUCONIC ACID REDUCTASE"/>
    <property type="match status" value="1"/>
</dbReference>
<dbReference type="AlphaFoldDB" id="A0A0R1RGX5"/>